<accession>A0ACC6V1D6</accession>
<dbReference type="EMBL" id="JZWT02000015">
    <property type="protein sequence ID" value="MFB6490862.1"/>
    <property type="molecule type" value="Genomic_DNA"/>
</dbReference>
<reference evidence="1" key="1">
    <citation type="submission" date="2024-07" db="EMBL/GenBank/DDBJ databases">
        <title>Metagenome and Metagenome-Assembled Genomes of Archaea from a hot spring from the geothermal field of Los Azufres, Mexico.</title>
        <authorList>
            <person name="Marin-Paredes R."/>
            <person name="Martinez-Romero E."/>
            <person name="Servin-Garciduenas L.E."/>
        </authorList>
    </citation>
    <scope>NUCLEOTIDE SEQUENCE</scope>
</reference>
<evidence type="ECO:0000313" key="2">
    <source>
        <dbReference type="Proteomes" id="UP000033636"/>
    </source>
</evidence>
<protein>
    <submittedName>
        <fullName evidence="1">Methyltransferase domain-containing protein</fullName>
    </submittedName>
</protein>
<organism evidence="1 2">
    <name type="scientific">Thermoproteus sp. AZ2</name>
    <dbReference type="NCBI Taxonomy" id="1609232"/>
    <lineage>
        <taxon>Archaea</taxon>
        <taxon>Thermoproteota</taxon>
        <taxon>Thermoprotei</taxon>
        <taxon>Thermoproteales</taxon>
        <taxon>Thermoproteaceae</taxon>
        <taxon>Thermoproteus</taxon>
    </lineage>
</organism>
<dbReference type="Proteomes" id="UP000033636">
    <property type="component" value="Unassembled WGS sequence"/>
</dbReference>
<keyword evidence="1" id="KW-0808">Transferase</keyword>
<proteinExistence type="predicted"/>
<keyword evidence="1" id="KW-0489">Methyltransferase</keyword>
<sequence length="164" mass="18835">MIWPLVFFIALLAFFLHLMWPHISGRGAGYGRSDLRAAERALELVDVRGKTFYELGCGYGDVLAMAARAGARAKGVELDPIRWLICRARCRGCEVVLGDMFKVPLNDADVVYIFQWPSVNEKLAEKFEKELKPGALVISYYWEVPGMELVLYDERHKLYIYRKK</sequence>
<gene>
    <name evidence="1" type="ORF">TU35_006415</name>
</gene>
<comment type="caution">
    <text evidence="1">The sequence shown here is derived from an EMBL/GenBank/DDBJ whole genome shotgun (WGS) entry which is preliminary data.</text>
</comment>
<name>A0ACC6V1D6_9CREN</name>
<evidence type="ECO:0000313" key="1">
    <source>
        <dbReference type="EMBL" id="MFB6490862.1"/>
    </source>
</evidence>